<keyword evidence="3" id="KW-1185">Reference proteome</keyword>
<dbReference type="AlphaFoldDB" id="A0A409WRK1"/>
<evidence type="ECO:0000313" key="2">
    <source>
        <dbReference type="EMBL" id="PPQ81138.1"/>
    </source>
</evidence>
<name>A0A409WRK1_9AGAR</name>
<proteinExistence type="predicted"/>
<feature type="compositionally biased region" description="Acidic residues" evidence="1">
    <location>
        <begin position="347"/>
        <end position="361"/>
    </location>
</feature>
<feature type="region of interest" description="Disordered" evidence="1">
    <location>
        <begin position="101"/>
        <end position="158"/>
    </location>
</feature>
<gene>
    <name evidence="2" type="ORF">CVT24_007878</name>
</gene>
<dbReference type="Proteomes" id="UP000284842">
    <property type="component" value="Unassembled WGS sequence"/>
</dbReference>
<feature type="compositionally biased region" description="Basic and acidic residues" evidence="1">
    <location>
        <begin position="19"/>
        <end position="32"/>
    </location>
</feature>
<feature type="compositionally biased region" description="Low complexity" evidence="1">
    <location>
        <begin position="334"/>
        <end position="343"/>
    </location>
</feature>
<accession>A0A409WRK1</accession>
<feature type="region of interest" description="Disordered" evidence="1">
    <location>
        <begin position="262"/>
        <end position="301"/>
    </location>
</feature>
<evidence type="ECO:0000313" key="3">
    <source>
        <dbReference type="Proteomes" id="UP000284842"/>
    </source>
</evidence>
<sequence>MAKQKKVSKRAPNANQPARRAERLSMAKDAMRPSRWPSAPESSRALKKAKSPKAATPPPPKHRYETRLKLKILASHCPPKPSPPLACDAVSRLLAEMDEMEVELNRPDTPLFLPASPSPTIASDTNPNDTPTTPPRAGSDAPTTPPRAGHLVKQDQDSPILCLTPGRKEAPIPVGFGNSPGSSLSRAIHIVESPGGPCNPIVLDSPSPPRVRALVKLATACATAVVPVAGPSIIPTNAPSKEIGPKRTSLLLPAPAITSFKRQRRLPPVPANRTPNFVIHPTLPYNDSPTPSPERPTVYSSPLADDEFDVASSSDHSLDDEMVICANHDAMSDISSASSRQRSPLNEADELTDINLTDEENAVNQSLQSSYEDEEGTPRDVAMAAEDDTGSWCSDDELGYPEHPPTSPVQGSV</sequence>
<organism evidence="2 3">
    <name type="scientific">Panaeolus cyanescens</name>
    <dbReference type="NCBI Taxonomy" id="181874"/>
    <lineage>
        <taxon>Eukaryota</taxon>
        <taxon>Fungi</taxon>
        <taxon>Dikarya</taxon>
        <taxon>Basidiomycota</taxon>
        <taxon>Agaricomycotina</taxon>
        <taxon>Agaricomycetes</taxon>
        <taxon>Agaricomycetidae</taxon>
        <taxon>Agaricales</taxon>
        <taxon>Agaricineae</taxon>
        <taxon>Galeropsidaceae</taxon>
        <taxon>Panaeolus</taxon>
    </lineage>
</organism>
<dbReference type="EMBL" id="NHTK01005308">
    <property type="protein sequence ID" value="PPQ81138.1"/>
    <property type="molecule type" value="Genomic_DNA"/>
</dbReference>
<feature type="region of interest" description="Disordered" evidence="1">
    <location>
        <begin position="334"/>
        <end position="413"/>
    </location>
</feature>
<reference evidence="2 3" key="1">
    <citation type="journal article" date="2018" name="Evol. Lett.">
        <title>Horizontal gene cluster transfer increased hallucinogenic mushroom diversity.</title>
        <authorList>
            <person name="Reynolds H.T."/>
            <person name="Vijayakumar V."/>
            <person name="Gluck-Thaler E."/>
            <person name="Korotkin H.B."/>
            <person name="Matheny P.B."/>
            <person name="Slot J.C."/>
        </authorList>
    </citation>
    <scope>NUCLEOTIDE SEQUENCE [LARGE SCALE GENOMIC DNA]</scope>
    <source>
        <strain evidence="2 3">2629</strain>
    </source>
</reference>
<protein>
    <submittedName>
        <fullName evidence="2">Uncharacterized protein</fullName>
    </submittedName>
</protein>
<comment type="caution">
    <text evidence="2">The sequence shown here is derived from an EMBL/GenBank/DDBJ whole genome shotgun (WGS) entry which is preliminary data.</text>
</comment>
<evidence type="ECO:0000256" key="1">
    <source>
        <dbReference type="SAM" id="MobiDB-lite"/>
    </source>
</evidence>
<dbReference type="InParanoid" id="A0A409WRK1"/>
<feature type="region of interest" description="Disordered" evidence="1">
    <location>
        <begin position="1"/>
        <end position="65"/>
    </location>
</feature>
<feature type="compositionally biased region" description="Acidic residues" evidence="1">
    <location>
        <begin position="385"/>
        <end position="399"/>
    </location>
</feature>